<dbReference type="PANTHER" id="PTHR42942:SF1">
    <property type="entry name" value="ALKYLTRANSFERASE-LIKE PROTEIN 1"/>
    <property type="match status" value="1"/>
</dbReference>
<dbReference type="CDD" id="cd06445">
    <property type="entry name" value="ATase"/>
    <property type="match status" value="1"/>
</dbReference>
<dbReference type="STRING" id="229920.ADM99_00220"/>
<dbReference type="RefSeq" id="WP_062420707.1">
    <property type="nucleotide sequence ID" value="NZ_BBYA01000003.1"/>
</dbReference>
<dbReference type="Proteomes" id="UP000050430">
    <property type="component" value="Unassembled WGS sequence"/>
</dbReference>
<dbReference type="InterPro" id="IPR036217">
    <property type="entry name" value="MethylDNA_cys_MeTrfase_DNAb"/>
</dbReference>
<dbReference type="InterPro" id="IPR014048">
    <property type="entry name" value="MethylDNA_cys_MeTrfase_DNA-bd"/>
</dbReference>
<organism evidence="3 4">
    <name type="scientific">Leptolinea tardivitalis</name>
    <dbReference type="NCBI Taxonomy" id="229920"/>
    <lineage>
        <taxon>Bacteria</taxon>
        <taxon>Bacillati</taxon>
        <taxon>Chloroflexota</taxon>
        <taxon>Anaerolineae</taxon>
        <taxon>Anaerolineales</taxon>
        <taxon>Anaerolineaceae</taxon>
        <taxon>Leptolinea</taxon>
    </lineage>
</organism>
<dbReference type="GO" id="GO:0006281">
    <property type="term" value="P:DNA repair"/>
    <property type="evidence" value="ECO:0007669"/>
    <property type="project" value="InterPro"/>
</dbReference>
<dbReference type="EMBL" id="LGCK01000001">
    <property type="protein sequence ID" value="KPL75089.1"/>
    <property type="molecule type" value="Genomic_DNA"/>
</dbReference>
<evidence type="ECO:0000259" key="2">
    <source>
        <dbReference type="Pfam" id="PF01035"/>
    </source>
</evidence>
<dbReference type="Gene3D" id="1.10.10.10">
    <property type="entry name" value="Winged helix-like DNA-binding domain superfamily/Winged helix DNA-binding domain"/>
    <property type="match status" value="1"/>
</dbReference>
<gene>
    <name evidence="3" type="ORF">ADM99_00220</name>
</gene>
<dbReference type="Pfam" id="PF01035">
    <property type="entry name" value="DNA_binding_1"/>
    <property type="match status" value="1"/>
</dbReference>
<evidence type="ECO:0000256" key="1">
    <source>
        <dbReference type="ARBA" id="ARBA00022763"/>
    </source>
</evidence>
<name>A0A0P6WY11_9CHLR</name>
<evidence type="ECO:0000313" key="4">
    <source>
        <dbReference type="Proteomes" id="UP000050430"/>
    </source>
</evidence>
<feature type="domain" description="Methylated-DNA-[protein]-cysteine S-methyltransferase DNA binding" evidence="2">
    <location>
        <begin position="5"/>
        <end position="85"/>
    </location>
</feature>
<accession>A0A0P6WY11</accession>
<protein>
    <recommendedName>
        <fullName evidence="2">Methylated-DNA-[protein]-cysteine S-methyltransferase DNA binding domain-containing protein</fullName>
    </recommendedName>
</protein>
<keyword evidence="4" id="KW-1185">Reference proteome</keyword>
<keyword evidence="1" id="KW-0227">DNA damage</keyword>
<reference evidence="3 4" key="1">
    <citation type="submission" date="2015-07" db="EMBL/GenBank/DDBJ databases">
        <title>Genome sequence of Leptolinea tardivitalis DSM 16556.</title>
        <authorList>
            <person name="Hemp J."/>
            <person name="Ward L.M."/>
            <person name="Pace L.A."/>
            <person name="Fischer W.W."/>
        </authorList>
    </citation>
    <scope>NUCLEOTIDE SEQUENCE [LARGE SCALE GENOMIC DNA]</scope>
    <source>
        <strain evidence="3 4">YMTK-2</strain>
    </source>
</reference>
<dbReference type="GO" id="GO:0003824">
    <property type="term" value="F:catalytic activity"/>
    <property type="evidence" value="ECO:0007669"/>
    <property type="project" value="InterPro"/>
</dbReference>
<dbReference type="AlphaFoldDB" id="A0A0P6WY11"/>
<proteinExistence type="predicted"/>
<dbReference type="OrthoDB" id="9802228at2"/>
<dbReference type="InterPro" id="IPR036388">
    <property type="entry name" value="WH-like_DNA-bd_sf"/>
</dbReference>
<evidence type="ECO:0000313" key="3">
    <source>
        <dbReference type="EMBL" id="KPL75089.1"/>
    </source>
</evidence>
<dbReference type="InterPro" id="IPR052520">
    <property type="entry name" value="ATL_DNA_repair"/>
</dbReference>
<dbReference type="PANTHER" id="PTHR42942">
    <property type="entry name" value="6-O-METHYLGUANINE DNA METHYLTRANSFERASE"/>
    <property type="match status" value="1"/>
</dbReference>
<comment type="caution">
    <text evidence="3">The sequence shown here is derived from an EMBL/GenBank/DDBJ whole genome shotgun (WGS) entry which is preliminary data.</text>
</comment>
<dbReference type="SUPFAM" id="SSF46767">
    <property type="entry name" value="Methylated DNA-protein cysteine methyltransferase, C-terminal domain"/>
    <property type="match status" value="1"/>
</dbReference>
<sequence length="110" mass="12199">MSGPLYESIYRLVRQVPPGKVVTYGQVARVVGGCSARMVGFAMAALQEGMNVPWQRVINAKGRISPHGFGYGSALQKQLLEEEGIIFRPDGSIDFDVYGWLPAESFYREE</sequence>